<dbReference type="InterPro" id="IPR002645">
    <property type="entry name" value="STAS_dom"/>
</dbReference>
<dbReference type="InterPro" id="IPR011547">
    <property type="entry name" value="SLC26A/SulP_dom"/>
</dbReference>
<feature type="transmembrane region" description="Helical" evidence="5">
    <location>
        <begin position="265"/>
        <end position="284"/>
    </location>
</feature>
<evidence type="ECO:0000313" key="8">
    <source>
        <dbReference type="Proteomes" id="UP001409585"/>
    </source>
</evidence>
<feature type="transmembrane region" description="Helical" evidence="5">
    <location>
        <begin position="177"/>
        <end position="195"/>
    </location>
</feature>
<evidence type="ECO:0000313" key="7">
    <source>
        <dbReference type="EMBL" id="GAA4947123.1"/>
    </source>
</evidence>
<sequence length="570" mass="61139">MTLFNALPAANWLRVYDRSQLIADLTAAIIVTILLIPQSLAYAMLAQVPPEVGLYSSIMPLVVYALLGTSRTLSVGPVAVVSLMTATSLGSIVQAGTADYLTAATTLALLSGILLILMGYFKLGMITNFLSHSVISGFITASGIIIALSQLKHIFGVSAHGDTLAELLPSLLSTANQSHWITALLGLGMIGFLLLSRKHATAWLQRLGLNESTARTLTKTAPIVGIFASIAAVSVFSLQQRGVIITGHIPAGLPSLSLQWPSTELLQQLLLPALLISLIGYVESISVGKTLAHRRRQKINADQELIGLGAANLASCVSGGYPVTGGFSRTIVNFEAGALTQMASILTAIGIAIASVFLTPVLYFLPKATLAATIIVAVIGLIDFGIIKKTWRFARSDCYAVLATIAITLIYGVEIGVACGVAASIGMHLYRTSRPHIAEVGLIEGTEHFRNVERYHVQTVPEILSLRPDESLFFANAQFLEETISTAVYERGQIAHIILQCNAVNEVDYSALEMLETVNEQLQDQGVQLHLSEVKGPVMDKLRHTGLLLKLSGEVFVSQYDAYIKVRKLL</sequence>
<dbReference type="RefSeq" id="WP_345423427.1">
    <property type="nucleotide sequence ID" value="NZ_AP031496.1"/>
</dbReference>
<proteinExistence type="predicted"/>
<feature type="transmembrane region" description="Helical" evidence="5">
    <location>
        <begin position="21"/>
        <end position="40"/>
    </location>
</feature>
<feature type="transmembrane region" description="Helical" evidence="5">
    <location>
        <begin position="343"/>
        <end position="363"/>
    </location>
</feature>
<dbReference type="Pfam" id="PF00916">
    <property type="entry name" value="Sulfate_transp"/>
    <property type="match status" value="1"/>
</dbReference>
<feature type="domain" description="STAS" evidence="6">
    <location>
        <begin position="453"/>
        <end position="570"/>
    </location>
</feature>
<evidence type="ECO:0000256" key="2">
    <source>
        <dbReference type="ARBA" id="ARBA00022692"/>
    </source>
</evidence>
<dbReference type="InterPro" id="IPR018045">
    <property type="entry name" value="S04_transporter_CS"/>
</dbReference>
<comment type="caution">
    <text evidence="7">The sequence shown here is derived from an EMBL/GenBank/DDBJ whole genome shotgun (WGS) entry which is preliminary data.</text>
</comment>
<keyword evidence="8" id="KW-1185">Reference proteome</keyword>
<feature type="transmembrane region" description="Helical" evidence="5">
    <location>
        <begin position="52"/>
        <end position="68"/>
    </location>
</feature>
<dbReference type="PROSITE" id="PS50801">
    <property type="entry name" value="STAS"/>
    <property type="match status" value="1"/>
</dbReference>
<keyword evidence="3 5" id="KW-1133">Transmembrane helix</keyword>
<dbReference type="Pfam" id="PF01740">
    <property type="entry name" value="STAS"/>
    <property type="match status" value="1"/>
</dbReference>
<dbReference type="InterPro" id="IPR036513">
    <property type="entry name" value="STAS_dom_sf"/>
</dbReference>
<reference evidence="8" key="1">
    <citation type="journal article" date="2019" name="Int. J. Syst. Evol. Microbiol.">
        <title>The Global Catalogue of Microorganisms (GCM) 10K type strain sequencing project: providing services to taxonomists for standard genome sequencing and annotation.</title>
        <authorList>
            <consortium name="The Broad Institute Genomics Platform"/>
            <consortium name="The Broad Institute Genome Sequencing Center for Infectious Disease"/>
            <person name="Wu L."/>
            <person name="Ma J."/>
        </authorList>
    </citation>
    <scope>NUCLEOTIDE SEQUENCE [LARGE SCALE GENOMIC DNA]</scope>
    <source>
        <strain evidence="8">JCM 19134</strain>
    </source>
</reference>
<gene>
    <name evidence="7" type="ORF">GCM10025791_28270</name>
</gene>
<evidence type="ECO:0000256" key="3">
    <source>
        <dbReference type="ARBA" id="ARBA00022989"/>
    </source>
</evidence>
<feature type="transmembrane region" description="Helical" evidence="5">
    <location>
        <begin position="100"/>
        <end position="121"/>
    </location>
</feature>
<feature type="transmembrane region" description="Helical" evidence="5">
    <location>
        <begin position="370"/>
        <end position="387"/>
    </location>
</feature>
<name>A0AAV3U485_9ALTE</name>
<organism evidence="7 8">
    <name type="scientific">Halioxenophilus aromaticivorans</name>
    <dbReference type="NCBI Taxonomy" id="1306992"/>
    <lineage>
        <taxon>Bacteria</taxon>
        <taxon>Pseudomonadati</taxon>
        <taxon>Pseudomonadota</taxon>
        <taxon>Gammaproteobacteria</taxon>
        <taxon>Alteromonadales</taxon>
        <taxon>Alteromonadaceae</taxon>
        <taxon>Halioxenophilus</taxon>
    </lineage>
</organism>
<keyword evidence="4 5" id="KW-0472">Membrane</keyword>
<dbReference type="Proteomes" id="UP001409585">
    <property type="component" value="Unassembled WGS sequence"/>
</dbReference>
<feature type="transmembrane region" description="Helical" evidence="5">
    <location>
        <begin position="305"/>
        <end position="323"/>
    </location>
</feature>
<evidence type="ECO:0000256" key="5">
    <source>
        <dbReference type="SAM" id="Phobius"/>
    </source>
</evidence>
<dbReference type="SUPFAM" id="SSF52091">
    <property type="entry name" value="SpoIIaa-like"/>
    <property type="match status" value="1"/>
</dbReference>
<dbReference type="GO" id="GO:0008271">
    <property type="term" value="F:secondary active sulfate transmembrane transporter activity"/>
    <property type="evidence" value="ECO:0007669"/>
    <property type="project" value="InterPro"/>
</dbReference>
<dbReference type="PROSITE" id="PS01130">
    <property type="entry name" value="SLC26A"/>
    <property type="match status" value="1"/>
</dbReference>
<keyword evidence="2 5" id="KW-0812">Transmembrane</keyword>
<dbReference type="InterPro" id="IPR001902">
    <property type="entry name" value="SLC26A/SulP_fam"/>
</dbReference>
<dbReference type="GO" id="GO:0016020">
    <property type="term" value="C:membrane"/>
    <property type="evidence" value="ECO:0007669"/>
    <property type="project" value="UniProtKB-SubCell"/>
</dbReference>
<dbReference type="CDD" id="cd07042">
    <property type="entry name" value="STAS_SulP_like_sulfate_transporter"/>
    <property type="match status" value="1"/>
</dbReference>
<dbReference type="EMBL" id="BAABLX010000026">
    <property type="protein sequence ID" value="GAA4947123.1"/>
    <property type="molecule type" value="Genomic_DNA"/>
</dbReference>
<comment type="subcellular location">
    <subcellularLocation>
        <location evidence="1">Membrane</location>
        <topology evidence="1">Multi-pass membrane protein</topology>
    </subcellularLocation>
</comment>
<evidence type="ECO:0000256" key="1">
    <source>
        <dbReference type="ARBA" id="ARBA00004141"/>
    </source>
</evidence>
<dbReference type="NCBIfam" id="TIGR00815">
    <property type="entry name" value="sulP"/>
    <property type="match status" value="1"/>
</dbReference>
<feature type="transmembrane region" description="Helical" evidence="5">
    <location>
        <begin position="399"/>
        <end position="425"/>
    </location>
</feature>
<accession>A0AAV3U485</accession>
<dbReference type="PANTHER" id="PTHR11814">
    <property type="entry name" value="SULFATE TRANSPORTER"/>
    <property type="match status" value="1"/>
</dbReference>
<protein>
    <submittedName>
        <fullName evidence="7">Solute carrier family 26 protein</fullName>
    </submittedName>
</protein>
<evidence type="ECO:0000259" key="6">
    <source>
        <dbReference type="PROSITE" id="PS50801"/>
    </source>
</evidence>
<feature type="transmembrane region" description="Helical" evidence="5">
    <location>
        <begin position="133"/>
        <end position="151"/>
    </location>
</feature>
<dbReference type="Gene3D" id="3.30.750.24">
    <property type="entry name" value="STAS domain"/>
    <property type="match status" value="1"/>
</dbReference>
<evidence type="ECO:0000256" key="4">
    <source>
        <dbReference type="ARBA" id="ARBA00023136"/>
    </source>
</evidence>
<feature type="transmembrane region" description="Helical" evidence="5">
    <location>
        <begin position="75"/>
        <end position="94"/>
    </location>
</feature>
<dbReference type="AlphaFoldDB" id="A0AAV3U485"/>
<feature type="transmembrane region" description="Helical" evidence="5">
    <location>
        <begin position="216"/>
        <end position="238"/>
    </location>
</feature>